<organism evidence="3 4">
    <name type="scientific">Echria macrotheca</name>
    <dbReference type="NCBI Taxonomy" id="438768"/>
    <lineage>
        <taxon>Eukaryota</taxon>
        <taxon>Fungi</taxon>
        <taxon>Dikarya</taxon>
        <taxon>Ascomycota</taxon>
        <taxon>Pezizomycotina</taxon>
        <taxon>Sordariomycetes</taxon>
        <taxon>Sordariomycetidae</taxon>
        <taxon>Sordariales</taxon>
        <taxon>Schizotheciaceae</taxon>
        <taxon>Echria</taxon>
    </lineage>
</organism>
<keyword evidence="2" id="KW-0732">Signal</keyword>
<sequence>MSHSRWVFASRPFLMRALALKCQNGDEDGTLLSNEPPLRSRPKELAISTRPPYLHFLSLWVAQHMRPPAPVESHTPPPSHVRQGAESKKTPSAAVAAR</sequence>
<proteinExistence type="predicted"/>
<dbReference type="Proteomes" id="UP001239445">
    <property type="component" value="Unassembled WGS sequence"/>
</dbReference>
<keyword evidence="4" id="KW-1185">Reference proteome</keyword>
<dbReference type="AlphaFoldDB" id="A0AAJ0BGU4"/>
<evidence type="ECO:0000256" key="1">
    <source>
        <dbReference type="SAM" id="MobiDB-lite"/>
    </source>
</evidence>
<name>A0AAJ0BGU4_9PEZI</name>
<evidence type="ECO:0000313" key="4">
    <source>
        <dbReference type="Proteomes" id="UP001239445"/>
    </source>
</evidence>
<comment type="caution">
    <text evidence="3">The sequence shown here is derived from an EMBL/GenBank/DDBJ whole genome shotgun (WGS) entry which is preliminary data.</text>
</comment>
<protein>
    <submittedName>
        <fullName evidence="3">Uncharacterized protein</fullName>
    </submittedName>
</protein>
<feature type="non-terminal residue" evidence="3">
    <location>
        <position position="98"/>
    </location>
</feature>
<feature type="compositionally biased region" description="Pro residues" evidence="1">
    <location>
        <begin position="67"/>
        <end position="79"/>
    </location>
</feature>
<accession>A0AAJ0BGU4</accession>
<evidence type="ECO:0000313" key="3">
    <source>
        <dbReference type="EMBL" id="KAK1756964.1"/>
    </source>
</evidence>
<reference evidence="3" key="1">
    <citation type="submission" date="2023-06" db="EMBL/GenBank/DDBJ databases">
        <title>Genome-scale phylogeny and comparative genomics of the fungal order Sordariales.</title>
        <authorList>
            <consortium name="Lawrence Berkeley National Laboratory"/>
            <person name="Hensen N."/>
            <person name="Bonometti L."/>
            <person name="Westerberg I."/>
            <person name="Brannstrom I.O."/>
            <person name="Guillou S."/>
            <person name="Cros-Aarteil S."/>
            <person name="Calhoun S."/>
            <person name="Haridas S."/>
            <person name="Kuo A."/>
            <person name="Mondo S."/>
            <person name="Pangilinan J."/>
            <person name="Riley R."/>
            <person name="Labutti K."/>
            <person name="Andreopoulos B."/>
            <person name="Lipzen A."/>
            <person name="Chen C."/>
            <person name="Yanf M."/>
            <person name="Daum C."/>
            <person name="Ng V."/>
            <person name="Clum A."/>
            <person name="Steindorff A."/>
            <person name="Ohm R."/>
            <person name="Martin F."/>
            <person name="Silar P."/>
            <person name="Natvig D."/>
            <person name="Lalanne C."/>
            <person name="Gautier V."/>
            <person name="Ament-Velasquez S.L."/>
            <person name="Kruys A."/>
            <person name="Hutchinson M.I."/>
            <person name="Powell A.J."/>
            <person name="Barry K."/>
            <person name="Miller A.N."/>
            <person name="Grigoriev I.V."/>
            <person name="Debuchy R."/>
            <person name="Gladieux P."/>
            <person name="Thoren M.H."/>
            <person name="Johannesson H."/>
        </authorList>
    </citation>
    <scope>NUCLEOTIDE SEQUENCE</scope>
    <source>
        <strain evidence="3">PSN4</strain>
    </source>
</reference>
<feature type="region of interest" description="Disordered" evidence="1">
    <location>
        <begin position="67"/>
        <end position="98"/>
    </location>
</feature>
<evidence type="ECO:0000256" key="2">
    <source>
        <dbReference type="SAM" id="SignalP"/>
    </source>
</evidence>
<feature type="chain" id="PRO_5042555817" evidence="2">
    <location>
        <begin position="20"/>
        <end position="98"/>
    </location>
</feature>
<feature type="signal peptide" evidence="2">
    <location>
        <begin position="1"/>
        <end position="19"/>
    </location>
</feature>
<dbReference type="EMBL" id="MU839831">
    <property type="protein sequence ID" value="KAK1756964.1"/>
    <property type="molecule type" value="Genomic_DNA"/>
</dbReference>
<gene>
    <name evidence="3" type="ORF">QBC47DRAFT_378168</name>
</gene>